<keyword evidence="17" id="KW-1208">Phospholipid metabolism</keyword>
<keyword evidence="12 18" id="KW-0548">Nucleotidyltransferase</keyword>
<comment type="pathway">
    <text evidence="3 18">Phospholipid metabolism; CDP-diacylglycerol biosynthesis; CDP-diacylglycerol from sn-glycerol 3-phosphate: step 3/3.</text>
</comment>
<dbReference type="OrthoDB" id="9799199at2"/>
<dbReference type="Proteomes" id="UP000242642">
    <property type="component" value="Unassembled WGS sequence"/>
</dbReference>
<dbReference type="AlphaFoldDB" id="A0A1H9YQT6"/>
<comment type="pathway">
    <text evidence="4">Lipid metabolism.</text>
</comment>
<dbReference type="EMBL" id="FOHV01000002">
    <property type="protein sequence ID" value="SES71475.1"/>
    <property type="molecule type" value="Genomic_DNA"/>
</dbReference>
<keyword evidence="10 18" id="KW-0808">Transferase</keyword>
<dbReference type="GO" id="GO:0004605">
    <property type="term" value="F:phosphatidate cytidylyltransferase activity"/>
    <property type="evidence" value="ECO:0007669"/>
    <property type="project" value="UniProtKB-EC"/>
</dbReference>
<evidence type="ECO:0000256" key="5">
    <source>
        <dbReference type="ARBA" id="ARBA00010185"/>
    </source>
</evidence>
<dbReference type="UniPathway" id="UPA00557">
    <property type="reaction ID" value="UER00614"/>
</dbReference>
<dbReference type="GO" id="GO:0005886">
    <property type="term" value="C:plasma membrane"/>
    <property type="evidence" value="ECO:0007669"/>
    <property type="project" value="UniProtKB-SubCell"/>
</dbReference>
<evidence type="ECO:0000256" key="12">
    <source>
        <dbReference type="ARBA" id="ARBA00022695"/>
    </source>
</evidence>
<keyword evidence="16" id="KW-0594">Phospholipid biosynthesis</keyword>
<comment type="subcellular location">
    <subcellularLocation>
        <location evidence="2">Cell membrane</location>
        <topology evidence="2">Multi-pass membrane protein</topology>
    </subcellularLocation>
</comment>
<evidence type="ECO:0000256" key="9">
    <source>
        <dbReference type="ARBA" id="ARBA00022516"/>
    </source>
</evidence>
<evidence type="ECO:0000256" key="4">
    <source>
        <dbReference type="ARBA" id="ARBA00005189"/>
    </source>
</evidence>
<reference evidence="21" key="1">
    <citation type="submission" date="2016-10" db="EMBL/GenBank/DDBJ databases">
        <authorList>
            <person name="Varghese N."/>
            <person name="Submissions S."/>
        </authorList>
    </citation>
    <scope>NUCLEOTIDE SEQUENCE [LARGE SCALE GENOMIC DNA]</scope>
    <source>
        <strain evidence="21">DSM 18579</strain>
    </source>
</reference>
<dbReference type="Pfam" id="PF01148">
    <property type="entry name" value="CTP_transf_1"/>
    <property type="match status" value="1"/>
</dbReference>
<dbReference type="PROSITE" id="PS01315">
    <property type="entry name" value="CDS"/>
    <property type="match status" value="1"/>
</dbReference>
<feature type="transmembrane region" description="Helical" evidence="19">
    <location>
        <begin position="115"/>
        <end position="135"/>
    </location>
</feature>
<evidence type="ECO:0000256" key="15">
    <source>
        <dbReference type="ARBA" id="ARBA00023136"/>
    </source>
</evidence>
<evidence type="ECO:0000256" key="18">
    <source>
        <dbReference type="RuleBase" id="RU003938"/>
    </source>
</evidence>
<keyword evidence="21" id="KW-1185">Reference proteome</keyword>
<dbReference type="EC" id="2.7.7.41" evidence="6 18"/>
<evidence type="ECO:0000313" key="21">
    <source>
        <dbReference type="Proteomes" id="UP000242642"/>
    </source>
</evidence>
<evidence type="ECO:0000256" key="19">
    <source>
        <dbReference type="SAM" id="Phobius"/>
    </source>
</evidence>
<comment type="similarity">
    <text evidence="5 18">Belongs to the CDS family.</text>
</comment>
<name>A0A1H9YQT6_9GAMM</name>
<dbReference type="InterPro" id="IPR000374">
    <property type="entry name" value="PC_trans"/>
</dbReference>
<dbReference type="PANTHER" id="PTHR46382">
    <property type="entry name" value="PHOSPHATIDATE CYTIDYLYLTRANSFERASE"/>
    <property type="match status" value="1"/>
</dbReference>
<evidence type="ECO:0000256" key="14">
    <source>
        <dbReference type="ARBA" id="ARBA00023098"/>
    </source>
</evidence>
<evidence type="ECO:0000256" key="17">
    <source>
        <dbReference type="ARBA" id="ARBA00023264"/>
    </source>
</evidence>
<keyword evidence="9" id="KW-0444">Lipid biosynthesis</keyword>
<organism evidence="20 21">
    <name type="scientific">Thorsellia anophelis DSM 18579</name>
    <dbReference type="NCBI Taxonomy" id="1123402"/>
    <lineage>
        <taxon>Bacteria</taxon>
        <taxon>Pseudomonadati</taxon>
        <taxon>Pseudomonadota</taxon>
        <taxon>Gammaproteobacteria</taxon>
        <taxon>Enterobacterales</taxon>
        <taxon>Thorselliaceae</taxon>
        <taxon>Thorsellia</taxon>
    </lineage>
</organism>
<keyword evidence="13 19" id="KW-1133">Transmembrane helix</keyword>
<sequence length="278" mass="30824">MFKQRVITSLILIPLAIGGLFYLDSFWFTAVLAVVGGLTAWEWTNMMHIKSSAMRMLLGAIFTCVVIACAAIFTPIQTAMVNHLILSISIGWWVAVIGLVLTYPKSSMIWKQTHFLKSLFILFILLPFIVGMVELKAMSPWWVMYVLCLVWISDTGAYLVGKKWGKHKLAPKVSPGKTWQGFGGALFFSCLLPVGVLLFKPEFIPVTTLQFFIISVITVIVSVFGDLAESMFKREAGVKDSSQLIPGHGGVFDRIDSLTAAVPIFFMLLQFAINGFNA</sequence>
<keyword evidence="8" id="KW-1003">Cell membrane</keyword>
<evidence type="ECO:0000256" key="10">
    <source>
        <dbReference type="ARBA" id="ARBA00022679"/>
    </source>
</evidence>
<dbReference type="STRING" id="1123402.SAMN02583745_00307"/>
<evidence type="ECO:0000256" key="13">
    <source>
        <dbReference type="ARBA" id="ARBA00022989"/>
    </source>
</evidence>
<evidence type="ECO:0000256" key="3">
    <source>
        <dbReference type="ARBA" id="ARBA00005119"/>
    </source>
</evidence>
<evidence type="ECO:0000256" key="16">
    <source>
        <dbReference type="ARBA" id="ARBA00023209"/>
    </source>
</evidence>
<evidence type="ECO:0000256" key="11">
    <source>
        <dbReference type="ARBA" id="ARBA00022692"/>
    </source>
</evidence>
<dbReference type="GO" id="GO:0016024">
    <property type="term" value="P:CDP-diacylglycerol biosynthetic process"/>
    <property type="evidence" value="ECO:0007669"/>
    <property type="project" value="UniProtKB-UniPathway"/>
</dbReference>
<feature type="transmembrane region" description="Helical" evidence="19">
    <location>
        <begin position="181"/>
        <end position="199"/>
    </location>
</feature>
<feature type="transmembrane region" description="Helical" evidence="19">
    <location>
        <begin position="141"/>
        <end position="160"/>
    </location>
</feature>
<evidence type="ECO:0000256" key="6">
    <source>
        <dbReference type="ARBA" id="ARBA00012487"/>
    </source>
</evidence>
<keyword evidence="14" id="KW-0443">Lipid metabolism</keyword>
<feature type="transmembrane region" description="Helical" evidence="19">
    <location>
        <begin position="211"/>
        <end position="228"/>
    </location>
</feature>
<proteinExistence type="inferred from homology"/>
<evidence type="ECO:0000313" key="20">
    <source>
        <dbReference type="EMBL" id="SES71475.1"/>
    </source>
</evidence>
<evidence type="ECO:0000256" key="1">
    <source>
        <dbReference type="ARBA" id="ARBA00001698"/>
    </source>
</evidence>
<keyword evidence="15 19" id="KW-0472">Membrane</keyword>
<dbReference type="PANTHER" id="PTHR46382:SF1">
    <property type="entry name" value="PHOSPHATIDATE CYTIDYLYLTRANSFERASE"/>
    <property type="match status" value="1"/>
</dbReference>
<evidence type="ECO:0000256" key="7">
    <source>
        <dbReference type="ARBA" id="ARBA00019373"/>
    </source>
</evidence>
<feature type="transmembrane region" description="Helical" evidence="19">
    <location>
        <begin position="56"/>
        <end position="78"/>
    </location>
</feature>
<protein>
    <recommendedName>
        <fullName evidence="7 18">Phosphatidate cytidylyltransferase</fullName>
        <ecNumber evidence="6 18">2.7.7.41</ecNumber>
    </recommendedName>
</protein>
<evidence type="ECO:0000256" key="8">
    <source>
        <dbReference type="ARBA" id="ARBA00022475"/>
    </source>
</evidence>
<evidence type="ECO:0000256" key="2">
    <source>
        <dbReference type="ARBA" id="ARBA00004651"/>
    </source>
</evidence>
<dbReference type="RefSeq" id="WP_093317116.1">
    <property type="nucleotide sequence ID" value="NZ_FOHV01000002.1"/>
</dbReference>
<gene>
    <name evidence="20" type="ORF">SAMN02583745_00307</name>
</gene>
<accession>A0A1H9YQT6</accession>
<comment type="catalytic activity">
    <reaction evidence="1 18">
        <text>a 1,2-diacyl-sn-glycero-3-phosphate + CTP + H(+) = a CDP-1,2-diacyl-sn-glycerol + diphosphate</text>
        <dbReference type="Rhea" id="RHEA:16229"/>
        <dbReference type="ChEBI" id="CHEBI:15378"/>
        <dbReference type="ChEBI" id="CHEBI:33019"/>
        <dbReference type="ChEBI" id="CHEBI:37563"/>
        <dbReference type="ChEBI" id="CHEBI:58332"/>
        <dbReference type="ChEBI" id="CHEBI:58608"/>
        <dbReference type="EC" id="2.7.7.41"/>
    </reaction>
</comment>
<feature type="transmembrane region" description="Helical" evidence="19">
    <location>
        <begin position="84"/>
        <end position="103"/>
    </location>
</feature>
<keyword evidence="11 18" id="KW-0812">Transmembrane</keyword>